<comment type="caution">
    <text evidence="1">The sequence shown here is derived from an EMBL/GenBank/DDBJ whole genome shotgun (WGS) entry which is preliminary data.</text>
</comment>
<dbReference type="AlphaFoldDB" id="A0A0F4VM31"/>
<name>A0A0F4VM31_9HYPH</name>
<keyword evidence="2" id="KW-1185">Reference proteome</keyword>
<protein>
    <submittedName>
        <fullName evidence="1">Uncharacterized protein</fullName>
    </submittedName>
</protein>
<dbReference type="EMBL" id="JMTK01000001">
    <property type="protein sequence ID" value="KJZ82541.1"/>
    <property type="molecule type" value="Genomic_DNA"/>
</dbReference>
<evidence type="ECO:0000313" key="2">
    <source>
        <dbReference type="Proteomes" id="UP000033731"/>
    </source>
</evidence>
<evidence type="ECO:0000313" key="1">
    <source>
        <dbReference type="EMBL" id="KJZ82541.1"/>
    </source>
</evidence>
<accession>A0A0F4VM31</accession>
<sequence length="45" mass="5171">MACYLSALSGVPIEQSSIKPVIKEPQTMRWLIEQYRKAVIGLVWH</sequence>
<dbReference type="Proteomes" id="UP000033731">
    <property type="component" value="Unassembled WGS sequence"/>
</dbReference>
<dbReference type="PATRIC" id="fig|556287.9.peg.155"/>
<dbReference type="RefSeq" id="WP_161780368.1">
    <property type="nucleotide sequence ID" value="NZ_JMTK01000001.1"/>
</dbReference>
<organism evidence="1 2">
    <name type="scientific">Candidatus Liberibacter solanacearum</name>
    <dbReference type="NCBI Taxonomy" id="556287"/>
    <lineage>
        <taxon>Bacteria</taxon>
        <taxon>Pseudomonadati</taxon>
        <taxon>Pseudomonadota</taxon>
        <taxon>Alphaproteobacteria</taxon>
        <taxon>Hyphomicrobiales</taxon>
        <taxon>Rhizobiaceae</taxon>
        <taxon>Liberibacter</taxon>
    </lineage>
</organism>
<gene>
    <name evidence="1" type="ORF">DJ66_0149</name>
</gene>
<proteinExistence type="predicted"/>
<reference evidence="1 2" key="1">
    <citation type="journal article" date="2015" name="Phytopathology">
        <title>Genomes of Candidatus Liberibacter solanacearum haplotype A from New Zealand and the USA suggest significant genome plasticity in the species.</title>
        <authorList>
            <person name="Thompson S.M."/>
            <person name="Johnson C.P."/>
            <person name="Lu A.Y."/>
            <person name="Frampton R.A."/>
            <person name="Sullivan K.L."/>
            <person name="Fiers M.W."/>
            <person name="Crowhurst R.N."/>
            <person name="Pitman A.R."/>
            <person name="Scott I."/>
            <person name="Gudmestad N.C."/>
            <person name="Smith G.R."/>
        </authorList>
    </citation>
    <scope>NUCLEOTIDE SEQUENCE [LARGE SCALE GENOMIC DNA]</scope>
    <source>
        <strain evidence="1 2">LsoNZ1</strain>
    </source>
</reference>